<organism evidence="4">
    <name type="scientific">marine metagenome</name>
    <dbReference type="NCBI Taxonomy" id="408172"/>
    <lineage>
        <taxon>unclassified sequences</taxon>
        <taxon>metagenomes</taxon>
        <taxon>ecological metagenomes</taxon>
    </lineage>
</organism>
<name>A0A381U0I8_9ZZZZ</name>
<feature type="non-terminal residue" evidence="4">
    <location>
        <position position="1"/>
    </location>
</feature>
<feature type="region of interest" description="Disordered" evidence="3">
    <location>
        <begin position="65"/>
        <end position="88"/>
    </location>
</feature>
<evidence type="ECO:0000313" key="4">
    <source>
        <dbReference type="EMBL" id="SVA21188.1"/>
    </source>
</evidence>
<dbReference type="PANTHER" id="PTHR12919:SF20">
    <property type="entry name" value="SMALL RIBOSOMAL SUBUNIT PROTEIN BS16M"/>
    <property type="match status" value="1"/>
</dbReference>
<dbReference type="GO" id="GO:0005737">
    <property type="term" value="C:cytoplasm"/>
    <property type="evidence" value="ECO:0007669"/>
    <property type="project" value="UniProtKB-ARBA"/>
</dbReference>
<dbReference type="AlphaFoldDB" id="A0A381U0I8"/>
<keyword evidence="1" id="KW-0689">Ribosomal protein</keyword>
<dbReference type="EMBL" id="UINC01005416">
    <property type="protein sequence ID" value="SVA21188.1"/>
    <property type="molecule type" value="Genomic_DNA"/>
</dbReference>
<dbReference type="InterPro" id="IPR000307">
    <property type="entry name" value="Ribosomal_bS16"/>
</dbReference>
<dbReference type="GO" id="GO:0015935">
    <property type="term" value="C:small ribosomal subunit"/>
    <property type="evidence" value="ECO:0007669"/>
    <property type="project" value="TreeGrafter"/>
</dbReference>
<dbReference type="Gene3D" id="3.30.1320.10">
    <property type="match status" value="1"/>
</dbReference>
<accession>A0A381U0I8</accession>
<dbReference type="GO" id="GO:0003735">
    <property type="term" value="F:structural constituent of ribosome"/>
    <property type="evidence" value="ECO:0007669"/>
    <property type="project" value="InterPro"/>
</dbReference>
<reference evidence="4" key="1">
    <citation type="submission" date="2018-05" db="EMBL/GenBank/DDBJ databases">
        <authorList>
            <person name="Lanie J.A."/>
            <person name="Ng W.-L."/>
            <person name="Kazmierczak K.M."/>
            <person name="Andrzejewski T.M."/>
            <person name="Davidsen T.M."/>
            <person name="Wayne K.J."/>
            <person name="Tettelin H."/>
            <person name="Glass J.I."/>
            <person name="Rusch D."/>
            <person name="Podicherti R."/>
            <person name="Tsui H.-C.T."/>
            <person name="Winkler M.E."/>
        </authorList>
    </citation>
    <scope>NUCLEOTIDE SEQUENCE</scope>
</reference>
<dbReference type="PANTHER" id="PTHR12919">
    <property type="entry name" value="30S RIBOSOMAL PROTEIN S16"/>
    <property type="match status" value="1"/>
</dbReference>
<dbReference type="InterPro" id="IPR023803">
    <property type="entry name" value="Ribosomal_bS16_dom_sf"/>
</dbReference>
<dbReference type="GO" id="GO:0006412">
    <property type="term" value="P:translation"/>
    <property type="evidence" value="ECO:0007669"/>
    <property type="project" value="InterPro"/>
</dbReference>
<evidence type="ECO:0000256" key="2">
    <source>
        <dbReference type="ARBA" id="ARBA00023274"/>
    </source>
</evidence>
<gene>
    <name evidence="4" type="ORF">METZ01_LOCUS74042</name>
</gene>
<protein>
    <recommendedName>
        <fullName evidence="5">30S ribosomal protein S16</fullName>
    </recommendedName>
</protein>
<dbReference type="SUPFAM" id="SSF54565">
    <property type="entry name" value="Ribosomal protein S16"/>
    <property type="match status" value="1"/>
</dbReference>
<feature type="compositionally biased region" description="Basic and acidic residues" evidence="3">
    <location>
        <begin position="75"/>
        <end position="88"/>
    </location>
</feature>
<dbReference type="Pfam" id="PF00886">
    <property type="entry name" value="Ribosomal_S16"/>
    <property type="match status" value="1"/>
</dbReference>
<evidence type="ECO:0000256" key="1">
    <source>
        <dbReference type="ARBA" id="ARBA00022980"/>
    </source>
</evidence>
<keyword evidence="2" id="KW-0687">Ribonucleoprotein</keyword>
<proteinExistence type="predicted"/>
<sequence length="88" mass="9572">VIESSVARDGRFVEIVGHYDPCVDPELFHVKPERVAYWVSKGARLSDTVRTLLVRNSAENAATEAAEQLASPVEKLGDSDGDKSQVST</sequence>
<evidence type="ECO:0008006" key="5">
    <source>
        <dbReference type="Google" id="ProtNLM"/>
    </source>
</evidence>
<evidence type="ECO:0000256" key="3">
    <source>
        <dbReference type="SAM" id="MobiDB-lite"/>
    </source>
</evidence>
<dbReference type="NCBIfam" id="TIGR00002">
    <property type="entry name" value="S16"/>
    <property type="match status" value="1"/>
</dbReference>